<dbReference type="SUPFAM" id="SSF56645">
    <property type="entry name" value="Acyl-CoA dehydrogenase NM domain-like"/>
    <property type="match status" value="1"/>
</dbReference>
<dbReference type="Proteomes" id="UP000625804">
    <property type="component" value="Unassembled WGS sequence"/>
</dbReference>
<proteinExistence type="inferred from homology"/>
<evidence type="ECO:0000256" key="2">
    <source>
        <dbReference type="ARBA" id="ARBA00009347"/>
    </source>
</evidence>
<feature type="domain" description="Acyl-CoA dehydrogenase/oxidase C-terminal" evidence="6">
    <location>
        <begin position="201"/>
        <end position="307"/>
    </location>
</feature>
<evidence type="ECO:0000259" key="7">
    <source>
        <dbReference type="Pfam" id="PF02771"/>
    </source>
</evidence>
<evidence type="ECO:0000256" key="5">
    <source>
        <dbReference type="ARBA" id="ARBA00023002"/>
    </source>
</evidence>
<evidence type="ECO:0000256" key="3">
    <source>
        <dbReference type="ARBA" id="ARBA00022630"/>
    </source>
</evidence>
<dbReference type="PANTHER" id="PTHR43884">
    <property type="entry name" value="ACYL-COA DEHYDROGENASE"/>
    <property type="match status" value="1"/>
</dbReference>
<keyword evidence="4" id="KW-0274">FAD</keyword>
<evidence type="ECO:0000313" key="8">
    <source>
        <dbReference type="EMBL" id="NSL52184.1"/>
    </source>
</evidence>
<comment type="cofactor">
    <cofactor evidence="1">
        <name>FAD</name>
        <dbReference type="ChEBI" id="CHEBI:57692"/>
    </cofactor>
</comment>
<sequence length="349" mass="38822">MSEMKDMILEVAERMLADRVTKDVVDVLEKGDWAKDIWTLFKENGMVDVALSEEHGGAGGDLDDLLNLVRLTGKYAAPIPFAETTFANLLLETANLAAVDKIATYSLQEGLILQDDRISGTLQNVPWARYANYLVAFVKSNLGVQVALIDLGDVTIKPSCNLASEPRDTVILNNASATLSSVLSEEQILHVQSIETAFKIALMTGAIEKINDLSVQYSKEREQFGRPIHRFQLVQLQIAQLAGETAIAIAAFNNVCAAILANNYLHEIAYARIRFEDAITTVATVSHQLHAAIGTTHEYALHQYTRRLWSWRDEGTNCDFWSEHIADYLLNHDGKLWPYITKTAETVKS</sequence>
<dbReference type="PANTHER" id="PTHR43884:SF20">
    <property type="entry name" value="ACYL-COA DEHYDROGENASE FADE28"/>
    <property type="match status" value="1"/>
</dbReference>
<dbReference type="InterPro" id="IPR037069">
    <property type="entry name" value="AcylCoA_DH/ox_N_sf"/>
</dbReference>
<evidence type="ECO:0000259" key="6">
    <source>
        <dbReference type="Pfam" id="PF00441"/>
    </source>
</evidence>
<dbReference type="InterPro" id="IPR009075">
    <property type="entry name" value="AcylCo_DH/oxidase_C"/>
</dbReference>
<keyword evidence="5" id="KW-0560">Oxidoreductase</keyword>
<comment type="caution">
    <text evidence="8">The sequence shown here is derived from an EMBL/GenBank/DDBJ whole genome shotgun (WGS) entry which is preliminary data.</text>
</comment>
<name>A0A8J8GEU1_9BACI</name>
<dbReference type="GO" id="GO:0050660">
    <property type="term" value="F:flavin adenine dinucleotide binding"/>
    <property type="evidence" value="ECO:0007669"/>
    <property type="project" value="InterPro"/>
</dbReference>
<comment type="similarity">
    <text evidence="2">Belongs to the acyl-CoA dehydrogenase family.</text>
</comment>
<dbReference type="GO" id="GO:0003995">
    <property type="term" value="F:acyl-CoA dehydrogenase activity"/>
    <property type="evidence" value="ECO:0007669"/>
    <property type="project" value="TreeGrafter"/>
</dbReference>
<dbReference type="InterPro" id="IPR013786">
    <property type="entry name" value="AcylCoA_DH/ox_N"/>
</dbReference>
<dbReference type="InterPro" id="IPR036250">
    <property type="entry name" value="AcylCo_DH-like_C"/>
</dbReference>
<keyword evidence="3" id="KW-0285">Flavoprotein</keyword>
<dbReference type="AlphaFoldDB" id="A0A8J8GEU1"/>
<organism evidence="8 9">
    <name type="scientific">Calidifontibacillus erzurumensis</name>
    <dbReference type="NCBI Taxonomy" id="2741433"/>
    <lineage>
        <taxon>Bacteria</taxon>
        <taxon>Bacillati</taxon>
        <taxon>Bacillota</taxon>
        <taxon>Bacilli</taxon>
        <taxon>Bacillales</taxon>
        <taxon>Bacillaceae</taxon>
        <taxon>Calidifontibacillus/Schinkia group</taxon>
        <taxon>Calidifontibacillus</taxon>
    </lineage>
</organism>
<evidence type="ECO:0000256" key="4">
    <source>
        <dbReference type="ARBA" id="ARBA00022827"/>
    </source>
</evidence>
<dbReference type="Gene3D" id="1.20.140.10">
    <property type="entry name" value="Butyryl-CoA Dehydrogenase, subunit A, domain 3"/>
    <property type="match status" value="1"/>
</dbReference>
<gene>
    <name evidence="8" type="ORF">HR057_10510</name>
</gene>
<reference evidence="8" key="1">
    <citation type="submission" date="2020-06" db="EMBL/GenBank/DDBJ databases">
        <title>A novel thermopfilic bacterium from Erzurum, Turkey.</title>
        <authorList>
            <person name="Adiguzel A."/>
            <person name="Ay H."/>
            <person name="Baltaci M.O."/>
        </authorList>
    </citation>
    <scope>NUCLEOTIDE SEQUENCE</scope>
    <source>
        <strain evidence="8">P2</strain>
    </source>
</reference>
<protein>
    <submittedName>
        <fullName evidence="8">Acyl-CoA/acyl-ACP dehydrogenase</fullName>
    </submittedName>
</protein>
<evidence type="ECO:0000313" key="9">
    <source>
        <dbReference type="Proteomes" id="UP000625804"/>
    </source>
</evidence>
<evidence type="ECO:0000256" key="1">
    <source>
        <dbReference type="ARBA" id="ARBA00001974"/>
    </source>
</evidence>
<dbReference type="EMBL" id="JABTTE010000013">
    <property type="protein sequence ID" value="NSL52184.1"/>
    <property type="molecule type" value="Genomic_DNA"/>
</dbReference>
<dbReference type="RefSeq" id="WP_173731390.1">
    <property type="nucleotide sequence ID" value="NZ_JABTTE010000013.1"/>
</dbReference>
<dbReference type="SUPFAM" id="SSF47203">
    <property type="entry name" value="Acyl-CoA dehydrogenase C-terminal domain-like"/>
    <property type="match status" value="1"/>
</dbReference>
<dbReference type="Pfam" id="PF02771">
    <property type="entry name" value="Acyl-CoA_dh_N"/>
    <property type="match status" value="1"/>
</dbReference>
<dbReference type="InterPro" id="IPR009100">
    <property type="entry name" value="AcylCoA_DH/oxidase_NM_dom_sf"/>
</dbReference>
<accession>A0A8J8GEU1</accession>
<dbReference type="Gene3D" id="1.10.540.10">
    <property type="entry name" value="Acyl-CoA dehydrogenase/oxidase, N-terminal domain"/>
    <property type="match status" value="1"/>
</dbReference>
<dbReference type="Pfam" id="PF00441">
    <property type="entry name" value="Acyl-CoA_dh_1"/>
    <property type="match status" value="1"/>
</dbReference>
<keyword evidence="9" id="KW-1185">Reference proteome</keyword>
<feature type="domain" description="Acyl-CoA dehydrogenase/oxidase N-terminal" evidence="7">
    <location>
        <begin position="3"/>
        <end position="74"/>
    </location>
</feature>